<dbReference type="Proteomes" id="UP001383192">
    <property type="component" value="Unassembled WGS sequence"/>
</dbReference>
<feature type="compositionally biased region" description="Polar residues" evidence="1">
    <location>
        <begin position="150"/>
        <end position="167"/>
    </location>
</feature>
<accession>A0AAW0BFY0</accession>
<proteinExistence type="predicted"/>
<organism evidence="2 3">
    <name type="scientific">Paramarasmius palmivorus</name>
    <dbReference type="NCBI Taxonomy" id="297713"/>
    <lineage>
        <taxon>Eukaryota</taxon>
        <taxon>Fungi</taxon>
        <taxon>Dikarya</taxon>
        <taxon>Basidiomycota</taxon>
        <taxon>Agaricomycotina</taxon>
        <taxon>Agaricomycetes</taxon>
        <taxon>Agaricomycetidae</taxon>
        <taxon>Agaricales</taxon>
        <taxon>Marasmiineae</taxon>
        <taxon>Marasmiaceae</taxon>
        <taxon>Paramarasmius</taxon>
    </lineage>
</organism>
<dbReference type="EMBL" id="JAYKXP010000127">
    <property type="protein sequence ID" value="KAK7024314.1"/>
    <property type="molecule type" value="Genomic_DNA"/>
</dbReference>
<dbReference type="AlphaFoldDB" id="A0AAW0BFY0"/>
<sequence length="266" mass="30796">MILDDFPEAACSESGSISCLKQVIHRHRQNDIDNLEKLKAYNRAFRLEVNKLMEEPVIVNNYHAVQYYLSGLNEYWRGRLVEVMGNITREKIKSDQSQSRKTRRRQDDPWRLEDVVNEMENLMASEESNVYMKMNDLSLADMLIKDSLQRKPSQTSSKSSVQAESFQMSSSSTYKRSKALDRDLESIEKEVYKAYFNEYEVSKDDGDVVCEAYAATLQSRQQELDSLRETFAQVDGLVEEVQSIKQALDDLPGLLQASWLEQVDDY</sequence>
<evidence type="ECO:0000313" key="3">
    <source>
        <dbReference type="Proteomes" id="UP001383192"/>
    </source>
</evidence>
<keyword evidence="3" id="KW-1185">Reference proteome</keyword>
<feature type="region of interest" description="Disordered" evidence="1">
    <location>
        <begin position="148"/>
        <end position="167"/>
    </location>
</feature>
<evidence type="ECO:0000313" key="2">
    <source>
        <dbReference type="EMBL" id="KAK7024314.1"/>
    </source>
</evidence>
<reference evidence="2 3" key="1">
    <citation type="submission" date="2024-01" db="EMBL/GenBank/DDBJ databases">
        <title>A draft genome for a cacao thread blight-causing isolate of Paramarasmius palmivorus.</title>
        <authorList>
            <person name="Baruah I.K."/>
            <person name="Bukari Y."/>
            <person name="Amoako-Attah I."/>
            <person name="Meinhardt L.W."/>
            <person name="Bailey B.A."/>
            <person name="Cohen S.P."/>
        </authorList>
    </citation>
    <scope>NUCLEOTIDE SEQUENCE [LARGE SCALE GENOMIC DNA]</scope>
    <source>
        <strain evidence="2 3">GH-12</strain>
    </source>
</reference>
<gene>
    <name evidence="2" type="ORF">VNI00_016438</name>
</gene>
<comment type="caution">
    <text evidence="2">The sequence shown here is derived from an EMBL/GenBank/DDBJ whole genome shotgun (WGS) entry which is preliminary data.</text>
</comment>
<evidence type="ECO:0000256" key="1">
    <source>
        <dbReference type="SAM" id="MobiDB-lite"/>
    </source>
</evidence>
<name>A0AAW0BFY0_9AGAR</name>
<protein>
    <submittedName>
        <fullName evidence="2">Uncharacterized protein</fullName>
    </submittedName>
</protein>